<gene>
    <name evidence="2" type="primary">ugpQ</name>
    <name evidence="2" type="ORF">H8K47_10480</name>
</gene>
<dbReference type="Pfam" id="PF03009">
    <property type="entry name" value="GDPD"/>
    <property type="match status" value="1"/>
</dbReference>
<dbReference type="EC" id="3.1.4.46" evidence="2"/>
<dbReference type="InterPro" id="IPR030395">
    <property type="entry name" value="GP_PDE_dom"/>
</dbReference>
<dbReference type="PANTHER" id="PTHR46211:SF1">
    <property type="entry name" value="GLYCEROPHOSPHODIESTER PHOSPHODIESTERASE, CYTOPLASMIC"/>
    <property type="match status" value="1"/>
</dbReference>
<dbReference type="GO" id="GO:0006629">
    <property type="term" value="P:lipid metabolic process"/>
    <property type="evidence" value="ECO:0007669"/>
    <property type="project" value="InterPro"/>
</dbReference>
<evidence type="ECO:0000259" key="1">
    <source>
        <dbReference type="PROSITE" id="PS51704"/>
    </source>
</evidence>
<comment type="caution">
    <text evidence="2">The sequence shown here is derived from an EMBL/GenBank/DDBJ whole genome shotgun (WGS) entry which is preliminary data.</text>
</comment>
<sequence length="248" mass="27282">MWPYPKVLAHRGAGKLAPENTLAALRCGLALGFHAVEFDVMLSKDSVPVLMHDPEFGRTVAGSGLVAGTNAADLQEMDAGSWFDVRFRGEPVPSYEQVIHFCRGHQIWMNTEIKPSPGHDEATGRIVAELSAACFADVVSGDPARLPLLSSFSMTALRAAKRAAPQIPRALLLDNPHPDWKSMLQELSAVALHVNHKHLSQEWAAEIKNAGYGLFCYTVNEPERAHELLRWGVDAFCTDYPDRIPADF</sequence>
<keyword evidence="2" id="KW-0378">Hydrolase</keyword>
<dbReference type="PROSITE" id="PS51704">
    <property type="entry name" value="GP_PDE"/>
    <property type="match status" value="1"/>
</dbReference>
<dbReference type="Proteomes" id="UP000612361">
    <property type="component" value="Unassembled WGS sequence"/>
</dbReference>
<evidence type="ECO:0000313" key="2">
    <source>
        <dbReference type="EMBL" id="MBC3935786.1"/>
    </source>
</evidence>
<accession>A0A923I591</accession>
<dbReference type="InterPro" id="IPR017946">
    <property type="entry name" value="PLC-like_Pdiesterase_TIM-brl"/>
</dbReference>
<reference evidence="2" key="1">
    <citation type="submission" date="2020-08" db="EMBL/GenBank/DDBJ databases">
        <title>Novel species isolated from subtropical streams in China.</title>
        <authorList>
            <person name="Lu H."/>
        </authorList>
    </citation>
    <scope>NUCLEOTIDE SEQUENCE</scope>
    <source>
        <strain evidence="2">CY7W</strain>
    </source>
</reference>
<feature type="domain" description="GP-PDE" evidence="1">
    <location>
        <begin position="5"/>
        <end position="248"/>
    </location>
</feature>
<dbReference type="PANTHER" id="PTHR46211">
    <property type="entry name" value="GLYCEROPHOSPHORYL DIESTER PHOSPHODIESTERASE"/>
    <property type="match status" value="1"/>
</dbReference>
<organism evidence="2 3">
    <name type="scientific">Undibacterium rugosum</name>
    <dbReference type="NCBI Taxonomy" id="2762291"/>
    <lineage>
        <taxon>Bacteria</taxon>
        <taxon>Pseudomonadati</taxon>
        <taxon>Pseudomonadota</taxon>
        <taxon>Betaproteobacteria</taxon>
        <taxon>Burkholderiales</taxon>
        <taxon>Oxalobacteraceae</taxon>
        <taxon>Undibacterium</taxon>
    </lineage>
</organism>
<dbReference type="EMBL" id="JACOGG010000009">
    <property type="protein sequence ID" value="MBC3935786.1"/>
    <property type="molecule type" value="Genomic_DNA"/>
</dbReference>
<dbReference type="SUPFAM" id="SSF51695">
    <property type="entry name" value="PLC-like phosphodiesterases"/>
    <property type="match status" value="1"/>
</dbReference>
<dbReference type="Gene3D" id="3.20.20.190">
    <property type="entry name" value="Phosphatidylinositol (PI) phosphodiesterase"/>
    <property type="match status" value="1"/>
</dbReference>
<dbReference type="CDD" id="cd08562">
    <property type="entry name" value="GDPD_EcUgpQ_like"/>
    <property type="match status" value="1"/>
</dbReference>
<keyword evidence="3" id="KW-1185">Reference proteome</keyword>
<protein>
    <submittedName>
        <fullName evidence="2">Glycerophosphodiester phosphodiesterase</fullName>
        <ecNumber evidence="2">3.1.4.46</ecNumber>
    </submittedName>
</protein>
<proteinExistence type="predicted"/>
<evidence type="ECO:0000313" key="3">
    <source>
        <dbReference type="Proteomes" id="UP000612361"/>
    </source>
</evidence>
<dbReference type="GO" id="GO:0008889">
    <property type="term" value="F:glycerophosphodiester phosphodiesterase activity"/>
    <property type="evidence" value="ECO:0007669"/>
    <property type="project" value="UniProtKB-EC"/>
</dbReference>
<dbReference type="NCBIfam" id="NF006989">
    <property type="entry name" value="PRK09454.1"/>
    <property type="match status" value="1"/>
</dbReference>
<dbReference type="RefSeq" id="WP_186881345.1">
    <property type="nucleotide sequence ID" value="NZ_JACOGG010000009.1"/>
</dbReference>
<name>A0A923I591_9BURK</name>
<dbReference type="AlphaFoldDB" id="A0A923I591"/>